<keyword evidence="8" id="KW-0496">Mitochondrion</keyword>
<evidence type="ECO:0000256" key="9">
    <source>
        <dbReference type="ARBA" id="ARBA00023136"/>
    </source>
</evidence>
<sequence>MTFMKLCPGDQLPVHFNTLKVKMAAPARQAVKQTLEKGSFMYRLKKWCYYKSYFPELGLRKDDIFVDGGMMRPVLKEALRRIPKEELDARNFRIMRANQLSMMKQVLPRDQWTDFDSDKAYLQPYIDEVMKEMEERKEWDAK</sequence>
<evidence type="ECO:0000256" key="2">
    <source>
        <dbReference type="ARBA" id="ARBA00008554"/>
    </source>
</evidence>
<comment type="similarity">
    <text evidence="2">Belongs to the UQCRB/QCR7 family.</text>
</comment>
<dbReference type="PANTHER" id="PTHR12022">
    <property type="entry name" value="UBIQUINOL-CYTOCHROME C REDUCTASE COMPLEX 14 KD PROTEIN"/>
    <property type="match status" value="1"/>
</dbReference>
<reference evidence="14" key="1">
    <citation type="submission" date="2025-08" db="UniProtKB">
        <authorList>
            <consortium name="RefSeq"/>
        </authorList>
    </citation>
    <scope>IDENTIFICATION</scope>
</reference>
<dbReference type="SUPFAM" id="SSF81524">
    <property type="entry name" value="14 kDa protein of cytochrome bc1 complex (Ubiquinol-cytochrome c reductase)"/>
    <property type="match status" value="1"/>
</dbReference>
<comment type="subcellular location">
    <subcellularLocation>
        <location evidence="1">Mitochondrion inner membrane</location>
        <topology evidence="1">Peripheral membrane protein</topology>
        <orientation evidence="1">Matrix side</orientation>
    </subcellularLocation>
</comment>
<evidence type="ECO:0000256" key="1">
    <source>
        <dbReference type="ARBA" id="ARBA00004443"/>
    </source>
</evidence>
<protein>
    <recommendedName>
        <fullName evidence="3">Cytochrome b-c1 complex subunit 7</fullName>
    </recommendedName>
    <alternativeName>
        <fullName evidence="10">Complex III subunit VII</fullName>
    </alternativeName>
    <alternativeName>
        <fullName evidence="11">Ubiquinol-cytochrome c reductase complex 14 kDa protein</fullName>
    </alternativeName>
</protein>
<evidence type="ECO:0000256" key="3">
    <source>
        <dbReference type="ARBA" id="ARBA00016323"/>
    </source>
</evidence>
<evidence type="ECO:0000256" key="11">
    <source>
        <dbReference type="ARBA" id="ARBA00032927"/>
    </source>
</evidence>
<evidence type="ECO:0000256" key="10">
    <source>
        <dbReference type="ARBA" id="ARBA00031021"/>
    </source>
</evidence>
<evidence type="ECO:0000256" key="4">
    <source>
        <dbReference type="ARBA" id="ARBA00022448"/>
    </source>
</evidence>
<keyword evidence="4" id="KW-0813">Transport</keyword>
<dbReference type="RefSeq" id="XP_005088871.2">
    <property type="nucleotide sequence ID" value="XM_005088814.2"/>
</dbReference>
<evidence type="ECO:0000313" key="13">
    <source>
        <dbReference type="Proteomes" id="UP000694888"/>
    </source>
</evidence>
<keyword evidence="7" id="KW-0249">Electron transport</keyword>
<dbReference type="Pfam" id="PF02271">
    <property type="entry name" value="UCR_14kD"/>
    <property type="match status" value="1"/>
</dbReference>
<keyword evidence="5" id="KW-0679">Respiratory chain</keyword>
<comment type="subunit">
    <text evidence="12">Component of the ubiquinol-cytochrome c oxidoreductase (cytochrome b-c1 complex, complex III, CIII), a multisubunit enzyme composed of 3 respiratory subunits cytochrome b, cytochrome c1 and Rieske protein, 2 core protein subunits, and additional low-molecular weight protein subunits. The complex exists as an obligatory dimer and forms supercomplexes (SCs) in the inner mitochondrial membrane with cytochrome c oxidase (complex IV, CIV).</text>
</comment>
<evidence type="ECO:0000256" key="5">
    <source>
        <dbReference type="ARBA" id="ARBA00022660"/>
    </source>
</evidence>
<dbReference type="Proteomes" id="UP000694888">
    <property type="component" value="Unplaced"/>
</dbReference>
<evidence type="ECO:0000256" key="12">
    <source>
        <dbReference type="ARBA" id="ARBA00038521"/>
    </source>
</evidence>
<name>A0ABM0JA00_APLCA</name>
<gene>
    <name evidence="14" type="primary">LOC101855910</name>
</gene>
<evidence type="ECO:0000313" key="14">
    <source>
        <dbReference type="RefSeq" id="XP_005088871.2"/>
    </source>
</evidence>
<dbReference type="GeneID" id="101855910"/>
<keyword evidence="13" id="KW-1185">Reference proteome</keyword>
<keyword evidence="9" id="KW-0472">Membrane</keyword>
<proteinExistence type="inferred from homology"/>
<evidence type="ECO:0000256" key="7">
    <source>
        <dbReference type="ARBA" id="ARBA00022982"/>
    </source>
</evidence>
<evidence type="ECO:0000256" key="6">
    <source>
        <dbReference type="ARBA" id="ARBA00022792"/>
    </source>
</evidence>
<keyword evidence="6" id="KW-0999">Mitochondrion inner membrane</keyword>
<evidence type="ECO:0000256" key="8">
    <source>
        <dbReference type="ARBA" id="ARBA00023128"/>
    </source>
</evidence>
<dbReference type="InterPro" id="IPR003197">
    <property type="entry name" value="QCR7"/>
</dbReference>
<dbReference type="Gene3D" id="1.10.1090.10">
    <property type="entry name" value="Cytochrome b-c1 complex subunit 7"/>
    <property type="match status" value="1"/>
</dbReference>
<dbReference type="InterPro" id="IPR036544">
    <property type="entry name" value="QCR7_sf"/>
</dbReference>
<accession>A0ABM0JA00</accession>
<organism evidence="13 14">
    <name type="scientific">Aplysia californica</name>
    <name type="common">California sea hare</name>
    <dbReference type="NCBI Taxonomy" id="6500"/>
    <lineage>
        <taxon>Eukaryota</taxon>
        <taxon>Metazoa</taxon>
        <taxon>Spiralia</taxon>
        <taxon>Lophotrochozoa</taxon>
        <taxon>Mollusca</taxon>
        <taxon>Gastropoda</taxon>
        <taxon>Heterobranchia</taxon>
        <taxon>Euthyneura</taxon>
        <taxon>Tectipleura</taxon>
        <taxon>Aplysiida</taxon>
        <taxon>Aplysioidea</taxon>
        <taxon>Aplysiidae</taxon>
        <taxon>Aplysia</taxon>
    </lineage>
</organism>
<dbReference type="PANTHER" id="PTHR12022:SF0">
    <property type="entry name" value="CYTOCHROME B-C1 COMPLEX SUBUNIT 7"/>
    <property type="match status" value="1"/>
</dbReference>